<evidence type="ECO:0000313" key="1">
    <source>
        <dbReference type="EMBL" id="CAG8620804.1"/>
    </source>
</evidence>
<sequence>ADKVAEVVRTNEYDFVMCNFAPPDMVGHTGKYDAAVQAITHSDDAVKAIYEACKEAGYILLITADHGNAEQMVNPETGNPHTAHTTNPVPFIMTADTNKYTFTEDEAGEEEGALCDVAPTILALMVCMMKGGSPPADSNS</sequence>
<feature type="non-terminal residue" evidence="1">
    <location>
        <position position="1"/>
    </location>
</feature>
<dbReference type="Proteomes" id="UP000789525">
    <property type="component" value="Unassembled WGS sequence"/>
</dbReference>
<name>A0ACA9MYV0_9GLOM</name>
<reference evidence="1" key="1">
    <citation type="submission" date="2021-06" db="EMBL/GenBank/DDBJ databases">
        <authorList>
            <person name="Kallberg Y."/>
            <person name="Tangrot J."/>
            <person name="Rosling A."/>
        </authorList>
    </citation>
    <scope>NUCLEOTIDE SEQUENCE</scope>
    <source>
        <strain evidence="1">CL356</strain>
    </source>
</reference>
<proteinExistence type="predicted"/>
<dbReference type="EMBL" id="CAJVPT010016690">
    <property type="protein sequence ID" value="CAG8620804.1"/>
    <property type="molecule type" value="Genomic_DNA"/>
</dbReference>
<gene>
    <name evidence="1" type="ORF">ACOLOM_LOCUS7320</name>
</gene>
<accession>A0ACA9MYV0</accession>
<comment type="caution">
    <text evidence="1">The sequence shown here is derived from an EMBL/GenBank/DDBJ whole genome shotgun (WGS) entry which is preliminary data.</text>
</comment>
<keyword evidence="2" id="KW-1185">Reference proteome</keyword>
<organism evidence="1 2">
    <name type="scientific">Acaulospora colombiana</name>
    <dbReference type="NCBI Taxonomy" id="27376"/>
    <lineage>
        <taxon>Eukaryota</taxon>
        <taxon>Fungi</taxon>
        <taxon>Fungi incertae sedis</taxon>
        <taxon>Mucoromycota</taxon>
        <taxon>Glomeromycotina</taxon>
        <taxon>Glomeromycetes</taxon>
        <taxon>Diversisporales</taxon>
        <taxon>Acaulosporaceae</taxon>
        <taxon>Acaulospora</taxon>
    </lineage>
</organism>
<evidence type="ECO:0000313" key="2">
    <source>
        <dbReference type="Proteomes" id="UP000789525"/>
    </source>
</evidence>
<protein>
    <submittedName>
        <fullName evidence="1">5950_t:CDS:1</fullName>
    </submittedName>
</protein>